<name>A0A1I2TGQ7_9SPHI</name>
<keyword evidence="2" id="KW-1185">Reference proteome</keyword>
<accession>A0A1I2TGQ7</accession>
<reference evidence="1 2" key="1">
    <citation type="submission" date="2016-10" db="EMBL/GenBank/DDBJ databases">
        <authorList>
            <person name="de Groot N.N."/>
        </authorList>
    </citation>
    <scope>NUCLEOTIDE SEQUENCE [LARGE SCALE GENOMIC DNA]</scope>
    <source>
        <strain evidence="1 2">DSM 18684</strain>
    </source>
</reference>
<dbReference type="InterPro" id="IPR011990">
    <property type="entry name" value="TPR-like_helical_dom_sf"/>
</dbReference>
<dbReference type="Gene3D" id="1.25.40.10">
    <property type="entry name" value="Tetratricopeptide repeat domain"/>
    <property type="match status" value="3"/>
</dbReference>
<protein>
    <submittedName>
        <fullName evidence="1">Tetratricopeptide repeat-containing protein</fullName>
    </submittedName>
</protein>
<dbReference type="InterPro" id="IPR019734">
    <property type="entry name" value="TPR_rpt"/>
</dbReference>
<proteinExistence type="predicted"/>
<dbReference type="AlphaFoldDB" id="A0A1I2TGQ7"/>
<evidence type="ECO:0000313" key="2">
    <source>
        <dbReference type="Proteomes" id="UP000199666"/>
    </source>
</evidence>
<gene>
    <name evidence="1" type="ORF">SAMN04489864_101405</name>
</gene>
<sequence length="933" mass="107011">MLTFCYIVLYTQFKFLNSPIKTSACLILTFLAIAMLWACSTQKDTVANRRLQNLSARYNYIYNANVLLNDYQEGLSQTYKDNYEQILSVNIAPPSIDYLTGGPGQSQELADIALKAQTIIQEKNFSNYIDEAYILLGKTNFYNGNYYNAAEYFDYVERAYKKDKRTYLNALNWKARTYMQLNNEMMAMRLLDSVIVTLDSVKREKGEPLATLAQMSINRQDYKKAIEYLERAIKESSHMLSRTRWPYILGQLYEYDKNYEESLKNYTKVEHSNAPFEMYFNARLSKIRINDLLNQQTSNRKAQLLKLIKDDKNLDYTDQIYYEVAEDYYSDADYQKATEFYLLSIKESTTNSNQKGLSYLKIADLNFKNTKDYIAAKLYYDSAINTLPKNYPNYEQILKKSQNLEYLSNRYEIISAQDTLQFIAKLTEPQRTKKIAQLFEPKPQLVADDVNTTSPRQILNIGSTNNKQGNTFYFGSPIAISRGFSDFKKRWGNRTLGDNWRQSIKSSSQLNQQNIANGIANGSNGNGALGITEKPDTAAQIKAYTASLPLTSEQLKRSNQEIINAYFEIAGFYQQVLEDQKEAVKVYETLLSRFPKNNHLEATYYSLYLGYKGIDQTKSDYYKNLVLTDYPTSTYAKTILDPSYSIKQSALDLEINKIYNNIFSNYEKKEYATVIAGVNEVNQRFPGNSLQIQYDYLKAISIGKTANLDSLLNAFEKINTQYPTDSLIRPLINAHLDYINANLDVFKQRKIALLDFDEAEQKFVAQKVNPIAGTPVQTPPVANAPITQPNSPTPPITPIANDSTRIVNNIKSDGLFSTAASTTYYFIVSVGSMEHSVSSSRFGIGQFNRGNYAGENLKHQLIDLAEDQIIYVGNFNSLSEVAEYSEEIKKQLPKIMKVPANIYNNFFISKENFDKIKDRTTLNRYLEFFKTNY</sequence>
<dbReference type="Pfam" id="PF13181">
    <property type="entry name" value="TPR_8"/>
    <property type="match status" value="1"/>
</dbReference>
<dbReference type="SUPFAM" id="SSF48452">
    <property type="entry name" value="TPR-like"/>
    <property type="match status" value="1"/>
</dbReference>
<dbReference type="EMBL" id="FOPP01000001">
    <property type="protein sequence ID" value="SFG64075.1"/>
    <property type="molecule type" value="Genomic_DNA"/>
</dbReference>
<dbReference type="STRING" id="414048.SAMN04489864_101405"/>
<dbReference type="Proteomes" id="UP000199666">
    <property type="component" value="Unassembled WGS sequence"/>
</dbReference>
<organism evidence="1 2">
    <name type="scientific">Pedobacter insulae</name>
    <dbReference type="NCBI Taxonomy" id="414048"/>
    <lineage>
        <taxon>Bacteria</taxon>
        <taxon>Pseudomonadati</taxon>
        <taxon>Bacteroidota</taxon>
        <taxon>Sphingobacteriia</taxon>
        <taxon>Sphingobacteriales</taxon>
        <taxon>Sphingobacteriaceae</taxon>
        <taxon>Pedobacter</taxon>
    </lineage>
</organism>
<dbReference type="SMART" id="SM00028">
    <property type="entry name" value="TPR"/>
    <property type="match status" value="5"/>
</dbReference>
<evidence type="ECO:0000313" key="1">
    <source>
        <dbReference type="EMBL" id="SFG64075.1"/>
    </source>
</evidence>